<evidence type="ECO:0000313" key="6">
    <source>
        <dbReference type="EMBL" id="CAI9089373.1"/>
    </source>
</evidence>
<dbReference type="GO" id="GO:0006457">
    <property type="term" value="P:protein folding"/>
    <property type="evidence" value="ECO:0007669"/>
    <property type="project" value="UniProtKB-ARBA"/>
</dbReference>
<dbReference type="InterPro" id="IPR004127">
    <property type="entry name" value="Prefoldin_subunit_alpha"/>
</dbReference>
<feature type="compositionally biased region" description="Polar residues" evidence="5">
    <location>
        <begin position="236"/>
        <end position="247"/>
    </location>
</feature>
<dbReference type="EMBL" id="OX459118">
    <property type="protein sequence ID" value="CAI9089373.1"/>
    <property type="molecule type" value="Genomic_DNA"/>
</dbReference>
<keyword evidence="4" id="KW-0175">Coiled coil</keyword>
<feature type="compositionally biased region" description="Acidic residues" evidence="5">
    <location>
        <begin position="316"/>
        <end position="336"/>
    </location>
</feature>
<dbReference type="InterPro" id="IPR009053">
    <property type="entry name" value="Prefoldin"/>
</dbReference>
<proteinExistence type="inferred from homology"/>
<dbReference type="Pfam" id="PF02996">
    <property type="entry name" value="Prefoldin"/>
    <property type="match status" value="1"/>
</dbReference>
<evidence type="ECO:0000256" key="1">
    <source>
        <dbReference type="ARBA" id="ARBA00004123"/>
    </source>
</evidence>
<accession>A0AAV1C2K7</accession>
<evidence type="ECO:0000313" key="7">
    <source>
        <dbReference type="Proteomes" id="UP001161247"/>
    </source>
</evidence>
<reference evidence="6" key="1">
    <citation type="submission" date="2023-03" db="EMBL/GenBank/DDBJ databases">
        <authorList>
            <person name="Julca I."/>
        </authorList>
    </citation>
    <scope>NUCLEOTIDE SEQUENCE</scope>
</reference>
<dbReference type="GO" id="GO:0019212">
    <property type="term" value="F:phosphatase inhibitor activity"/>
    <property type="evidence" value="ECO:0007669"/>
    <property type="project" value="TreeGrafter"/>
</dbReference>
<keyword evidence="2" id="KW-0539">Nucleus</keyword>
<dbReference type="CDD" id="cd23159">
    <property type="entry name" value="Prefoldin_URI1"/>
    <property type="match status" value="1"/>
</dbReference>
<name>A0AAV1C2K7_OLDCO</name>
<comment type="subcellular location">
    <subcellularLocation>
        <location evidence="1">Nucleus</location>
    </subcellularLocation>
</comment>
<sequence length="456" mass="51335">MNNLVAADGDLEVRLIWGFDFSTAEDKNLQQNRTTEPQNHRICELQSYFWNSVQLPDISAGGLCCNSEDRVMEGSVRKKGTVTPISSLFSPEDTQKASERVQQKIAEQHKHLDVLKGFISENTDLINLVQTLPNELQHQIMVPWGKAAFFPGQLVHTNEFVVLLGDGYYAERTSKQTVDILRRRHKVLESQVDSAKAEIQDLKTEASFFNVTAHEAASGLVQIVEDYDEERPFHDASNSGDISSYAESEQEKTGNEDNEYERIMARLSELEKEEEAAENGAENGDENEESEEDEQEKTGKEDDDYERIMTRLAELEEKEEAAENDYEIGESEDEADQNQNENQFSRDEVVRHSGVNDQKQPSMFKGVMPQAQAPASYKSSLRENAAQLPEIKENLQASLAAKHEASIPPSQPRSSTTNKAFTGSVVERSYNLGMKPPEETTASSSKPVSRFKMNRK</sequence>
<dbReference type="GO" id="GO:0005634">
    <property type="term" value="C:nucleus"/>
    <property type="evidence" value="ECO:0007669"/>
    <property type="project" value="UniProtKB-SubCell"/>
</dbReference>
<organism evidence="6 7">
    <name type="scientific">Oldenlandia corymbosa var. corymbosa</name>
    <dbReference type="NCBI Taxonomy" id="529605"/>
    <lineage>
        <taxon>Eukaryota</taxon>
        <taxon>Viridiplantae</taxon>
        <taxon>Streptophyta</taxon>
        <taxon>Embryophyta</taxon>
        <taxon>Tracheophyta</taxon>
        <taxon>Spermatophyta</taxon>
        <taxon>Magnoliopsida</taxon>
        <taxon>eudicotyledons</taxon>
        <taxon>Gunneridae</taxon>
        <taxon>Pentapetalae</taxon>
        <taxon>asterids</taxon>
        <taxon>lamiids</taxon>
        <taxon>Gentianales</taxon>
        <taxon>Rubiaceae</taxon>
        <taxon>Rubioideae</taxon>
        <taxon>Spermacoceae</taxon>
        <taxon>Hedyotis-Oldenlandia complex</taxon>
        <taxon>Oldenlandia</taxon>
    </lineage>
</organism>
<dbReference type="PANTHER" id="PTHR15111">
    <property type="entry name" value="RNA POLYMERASE II SUBUNIT 5-MEDIATING PROTEIN NNX3"/>
    <property type="match status" value="1"/>
</dbReference>
<dbReference type="GO" id="GO:0009409">
    <property type="term" value="P:response to cold"/>
    <property type="evidence" value="ECO:0007669"/>
    <property type="project" value="UniProtKB-ARBA"/>
</dbReference>
<evidence type="ECO:0000256" key="2">
    <source>
        <dbReference type="ARBA" id="ARBA00023242"/>
    </source>
</evidence>
<dbReference type="GO" id="GO:0003714">
    <property type="term" value="F:transcription corepressor activity"/>
    <property type="evidence" value="ECO:0007669"/>
    <property type="project" value="TreeGrafter"/>
</dbReference>
<keyword evidence="7" id="KW-1185">Reference proteome</keyword>
<dbReference type="Gene3D" id="1.10.287.370">
    <property type="match status" value="1"/>
</dbReference>
<dbReference type="Proteomes" id="UP001161247">
    <property type="component" value="Chromosome 1"/>
</dbReference>
<feature type="region of interest" description="Disordered" evidence="5">
    <location>
        <begin position="232"/>
        <end position="456"/>
    </location>
</feature>
<dbReference type="GO" id="GO:0003682">
    <property type="term" value="F:chromatin binding"/>
    <property type="evidence" value="ECO:0007669"/>
    <property type="project" value="TreeGrafter"/>
</dbReference>
<dbReference type="PANTHER" id="PTHR15111:SF0">
    <property type="entry name" value="UNCONVENTIONAL PREFOLDIN RPB5 INTERACTOR 1"/>
    <property type="match status" value="1"/>
</dbReference>
<comment type="similarity">
    <text evidence="3">Belongs to the RNA polymerase II subunit 5-mediating protein family.</text>
</comment>
<feature type="compositionally biased region" description="Basic and acidic residues" evidence="5">
    <location>
        <begin position="296"/>
        <end position="315"/>
    </location>
</feature>
<dbReference type="SUPFAM" id="SSF46579">
    <property type="entry name" value="Prefoldin"/>
    <property type="match status" value="1"/>
</dbReference>
<evidence type="ECO:0000256" key="3">
    <source>
        <dbReference type="ARBA" id="ARBA00038295"/>
    </source>
</evidence>
<gene>
    <name evidence="6" type="ORF">OLC1_LOCUS1728</name>
</gene>
<feature type="coiled-coil region" evidence="4">
    <location>
        <begin position="178"/>
        <end position="205"/>
    </location>
</feature>
<feature type="compositionally biased region" description="Basic and acidic residues" evidence="5">
    <location>
        <begin position="249"/>
        <end position="270"/>
    </location>
</feature>
<evidence type="ECO:0000256" key="4">
    <source>
        <dbReference type="SAM" id="Coils"/>
    </source>
</evidence>
<dbReference type="AlphaFoldDB" id="A0AAV1C2K7"/>
<feature type="compositionally biased region" description="Acidic residues" evidence="5">
    <location>
        <begin position="271"/>
        <end position="295"/>
    </location>
</feature>
<protein>
    <submittedName>
        <fullName evidence="6">OLC1v1023940C1</fullName>
    </submittedName>
</protein>
<dbReference type="InterPro" id="IPR052255">
    <property type="entry name" value="RNA_pol_II_subunit5-mediator"/>
</dbReference>
<dbReference type="GO" id="GO:0000122">
    <property type="term" value="P:negative regulation of transcription by RNA polymerase II"/>
    <property type="evidence" value="ECO:0007669"/>
    <property type="project" value="TreeGrafter"/>
</dbReference>
<evidence type="ECO:0000256" key="5">
    <source>
        <dbReference type="SAM" id="MobiDB-lite"/>
    </source>
</evidence>
<feature type="compositionally biased region" description="Polar residues" evidence="5">
    <location>
        <begin position="412"/>
        <end position="421"/>
    </location>
</feature>